<keyword evidence="9" id="KW-1185">Reference proteome</keyword>
<evidence type="ECO:0000259" key="7">
    <source>
        <dbReference type="SMART" id="SM00642"/>
    </source>
</evidence>
<evidence type="ECO:0000256" key="1">
    <source>
        <dbReference type="ARBA" id="ARBA00011738"/>
    </source>
</evidence>
<comment type="function">
    <text evidence="6">Maltosyltransferase that uses maltose 1-phosphate (M1P) as the sugar donor to elongate linear or branched alpha-(1-&gt;4)-glucans. Is involved in a branched alpha-glucan biosynthetic pathway from trehalose, together with TreS, Mak and GlgB.</text>
</comment>
<dbReference type="InterPro" id="IPR013783">
    <property type="entry name" value="Ig-like_fold"/>
</dbReference>
<dbReference type="InterPro" id="IPR013780">
    <property type="entry name" value="Glyco_hydro_b"/>
</dbReference>
<comment type="subunit">
    <text evidence="1 6">Homodimer.</text>
</comment>
<dbReference type="Gene3D" id="2.60.40.1180">
    <property type="entry name" value="Golgi alpha-mannosidase II"/>
    <property type="match status" value="1"/>
</dbReference>
<dbReference type="Gene3D" id="1.20.58.80">
    <property type="entry name" value="Phosphotransferase system, lactose/cellobiose-type IIA subunit"/>
    <property type="match status" value="1"/>
</dbReference>
<dbReference type="PANTHER" id="PTHR47786">
    <property type="entry name" value="ALPHA-1,4-GLUCAN:MALTOSE-1-PHOSPHATE MALTOSYLTRANSFERASE"/>
    <property type="match status" value="1"/>
</dbReference>
<evidence type="ECO:0000256" key="6">
    <source>
        <dbReference type="HAMAP-Rule" id="MF_02124"/>
    </source>
</evidence>
<keyword evidence="3 6" id="KW-0808">Transferase</keyword>
<dbReference type="EC" id="2.4.99.16" evidence="6"/>
<keyword evidence="2 6" id="KW-0328">Glycosyltransferase</keyword>
<dbReference type="RefSeq" id="WP_311620788.1">
    <property type="nucleotide sequence ID" value="NZ_JAVREV010000021.1"/>
</dbReference>
<reference evidence="9" key="1">
    <citation type="submission" date="2023-07" db="EMBL/GenBank/DDBJ databases">
        <title>30 novel species of actinomycetes from the DSMZ collection.</title>
        <authorList>
            <person name="Nouioui I."/>
        </authorList>
    </citation>
    <scope>NUCLEOTIDE SEQUENCE [LARGE SCALE GENOMIC DNA]</scope>
    <source>
        <strain evidence="9">DSM 41886</strain>
    </source>
</reference>
<accession>A0ABU2SCE2</accession>
<comment type="caution">
    <text evidence="8">The sequence shown here is derived from an EMBL/GenBank/DDBJ whole genome shotgun (WGS) entry which is preliminary data.</text>
</comment>
<sequence>MSGRLAVSEISPVVSGGCHPAKAVVGEHVPVTATIWREGHESLAAAVVWSGPGPDARPVTVPMTLADEGLDRWRATVVPDRPGMWSYRVDAWGDPWATWLHTIRAKTGAGLRAAALANDLATGAALLDRLAAQAAEPAAARAAAARLRRADLPLDRRLAPALGEDVAALAARHPLRELLTRGPVHRVFADRTRALHGAWYELFPRSTGGRDDRGRPRHGTFATAAADLPRIAAMGFDVVYLPPVHPIGTTHRKGRDNALTAGPDDVGSPWAVGSAEGGHDAVHPALGTAEDFRGFVAAARGLGLEVALDLAFQCSPDHPWVREHPEWFTARPDGTIAYAENPPKRYQDIYPLNFDNDREGLYAELLRIVLHWVDQGVLIFRVDNPHTKPLAFWQYLIWRVKETHPDVLFLAEAFTRPAVLKDLARVGFTQSYTYFTWRTGKQELTDYARELAAEADFLRPNFFVNTPDILPAGLQHGGPGMFALRAALAATLSPTWGVYSGFELYEHLPVRQGTEEYLSSEKYELRPRDHAAAEAAGRSLAPWLTLLNRVRRAHPALRQLRRIDFLDVDNDALLAYVKTDPATGDAVLCVVTLNPFGAEEGTVRGAPAAFGAADRPLVLRDEATGELVPWDGATRVRIDPARAVARLLTKELPR</sequence>
<feature type="domain" description="Glycosyl hydrolase family 13 catalytic" evidence="7">
    <location>
        <begin position="197"/>
        <end position="532"/>
    </location>
</feature>
<feature type="binding site" evidence="6">
    <location>
        <position position="384"/>
    </location>
    <ligand>
        <name>alpha-maltose 1-phosphate</name>
        <dbReference type="ChEBI" id="CHEBI:63576"/>
    </ligand>
</feature>
<dbReference type="InterPro" id="IPR049171">
    <property type="entry name" value="GLGE_C"/>
</dbReference>
<feature type="binding site" evidence="6">
    <location>
        <position position="313"/>
    </location>
    <ligand>
        <name>alpha-maltose 1-phosphate</name>
        <dbReference type="ChEBI" id="CHEBI:63576"/>
    </ligand>
</feature>
<dbReference type="EMBL" id="JAVREV010000021">
    <property type="protein sequence ID" value="MDT0446635.1"/>
    <property type="molecule type" value="Genomic_DNA"/>
</dbReference>
<comment type="catalytic activity">
    <reaction evidence="5 6">
        <text>alpha-maltose 1-phosphate + [(1-&gt;4)-alpha-D-glucosyl](n) = [(1-&gt;4)-alpha-D-glucosyl](n+2) + phosphate</text>
        <dbReference type="Rhea" id="RHEA:42692"/>
        <dbReference type="Rhea" id="RHEA-COMP:9584"/>
        <dbReference type="Rhea" id="RHEA-COMP:10183"/>
        <dbReference type="ChEBI" id="CHEBI:15444"/>
        <dbReference type="ChEBI" id="CHEBI:43474"/>
        <dbReference type="ChEBI" id="CHEBI:63576"/>
        <dbReference type="EC" id="2.4.99.16"/>
    </reaction>
</comment>
<dbReference type="InterPro" id="IPR006047">
    <property type="entry name" value="GH13_cat_dom"/>
</dbReference>
<evidence type="ECO:0000256" key="5">
    <source>
        <dbReference type="ARBA" id="ARBA00048735"/>
    </source>
</evidence>
<feature type="active site" description="Nucleophile" evidence="6">
    <location>
        <position position="383"/>
    </location>
</feature>
<organism evidence="8 9">
    <name type="scientific">Streptomyces johnsoniae</name>
    <dbReference type="NCBI Taxonomy" id="3075532"/>
    <lineage>
        <taxon>Bacteria</taxon>
        <taxon>Bacillati</taxon>
        <taxon>Actinomycetota</taxon>
        <taxon>Actinomycetes</taxon>
        <taxon>Kitasatosporales</taxon>
        <taxon>Streptomycetaceae</taxon>
        <taxon>Streptomyces</taxon>
    </lineage>
</organism>
<evidence type="ECO:0000313" key="9">
    <source>
        <dbReference type="Proteomes" id="UP001183615"/>
    </source>
</evidence>
<feature type="binding site" evidence="6">
    <location>
        <position position="348"/>
    </location>
    <ligand>
        <name>alpha-maltose 1-phosphate</name>
        <dbReference type="ChEBI" id="CHEBI:63576"/>
    </ligand>
</feature>
<dbReference type="InterPro" id="IPR026585">
    <property type="entry name" value="GlgE"/>
</dbReference>
<dbReference type="InterPro" id="IPR021828">
    <property type="entry name" value="GlgE_dom_N/S"/>
</dbReference>
<feature type="binding site" evidence="6">
    <location>
        <begin position="522"/>
        <end position="523"/>
    </location>
    <ligand>
        <name>alpha-maltose 1-phosphate</name>
        <dbReference type="ChEBI" id="CHEBI:63576"/>
    </ligand>
</feature>
<gene>
    <name evidence="6" type="primary">glgE</name>
    <name evidence="8" type="ORF">RM779_29165</name>
</gene>
<dbReference type="InterPro" id="IPR017853">
    <property type="entry name" value="GH"/>
</dbReference>
<feature type="active site" description="Proton donor" evidence="6">
    <location>
        <position position="412"/>
    </location>
</feature>
<protein>
    <recommendedName>
        <fullName evidence="6">Alpha-1,4-glucan:maltose-1-phosphate maltosyltransferase</fullName>
        <shortName evidence="6">GMPMT</shortName>
        <ecNumber evidence="6">2.4.99.16</ecNumber>
    </recommendedName>
    <alternativeName>
        <fullName evidence="6">(1-&gt;4)-alpha-D-glucan:maltose-1-phosphate alpha-D-maltosyltransferase</fullName>
    </alternativeName>
</protein>
<dbReference type="Pfam" id="PF21702">
    <property type="entry name" value="GLGE_C"/>
    <property type="match status" value="1"/>
</dbReference>
<evidence type="ECO:0000256" key="3">
    <source>
        <dbReference type="ARBA" id="ARBA00022679"/>
    </source>
</evidence>
<comment type="similarity">
    <text evidence="6">Belongs to the glycosyl hydrolase 13 family. GlgE subfamily.</text>
</comment>
<dbReference type="SUPFAM" id="SSF51445">
    <property type="entry name" value="(Trans)glycosidases"/>
    <property type="match status" value="1"/>
</dbReference>
<keyword evidence="4 6" id="KW-0119">Carbohydrate metabolism</keyword>
<dbReference type="SMART" id="SM00642">
    <property type="entry name" value="Aamy"/>
    <property type="match status" value="1"/>
</dbReference>
<dbReference type="PANTHER" id="PTHR47786:SF2">
    <property type="entry name" value="GLYCOSYL HYDROLASE FAMILY 13 CATALYTIC DOMAIN-CONTAINING PROTEIN"/>
    <property type="match status" value="1"/>
</dbReference>
<evidence type="ECO:0000256" key="4">
    <source>
        <dbReference type="ARBA" id="ARBA00023277"/>
    </source>
</evidence>
<feature type="binding site" evidence="6">
    <location>
        <position position="253"/>
    </location>
    <ligand>
        <name>alpha-maltose 1-phosphate</name>
        <dbReference type="ChEBI" id="CHEBI:63576"/>
    </ligand>
</feature>
<dbReference type="Pfam" id="PF11896">
    <property type="entry name" value="GlgE_dom_N_S"/>
    <property type="match status" value="1"/>
</dbReference>
<name>A0ABU2SCE2_9ACTN</name>
<feature type="site" description="Transition state stabilizer" evidence="6">
    <location>
        <position position="468"/>
    </location>
</feature>
<dbReference type="Gene3D" id="3.20.20.80">
    <property type="entry name" value="Glycosidases"/>
    <property type="match status" value="1"/>
</dbReference>
<dbReference type="HAMAP" id="MF_02124">
    <property type="entry name" value="GlgE"/>
    <property type="match status" value="1"/>
</dbReference>
<proteinExistence type="inferred from homology"/>
<dbReference type="Proteomes" id="UP001183615">
    <property type="component" value="Unassembled WGS sequence"/>
</dbReference>
<dbReference type="CDD" id="cd11344">
    <property type="entry name" value="AmyAc_GlgE_like"/>
    <property type="match status" value="1"/>
</dbReference>
<evidence type="ECO:0000313" key="8">
    <source>
        <dbReference type="EMBL" id="MDT0446635.1"/>
    </source>
</evidence>
<evidence type="ECO:0000256" key="2">
    <source>
        <dbReference type="ARBA" id="ARBA00022676"/>
    </source>
</evidence>
<dbReference type="Gene3D" id="2.60.40.10">
    <property type="entry name" value="Immunoglobulins"/>
    <property type="match status" value="1"/>
</dbReference>